<evidence type="ECO:0000256" key="2">
    <source>
        <dbReference type="ARBA" id="ARBA00022670"/>
    </source>
</evidence>
<dbReference type="InterPro" id="IPR024079">
    <property type="entry name" value="MetalloPept_cat_dom_sf"/>
</dbReference>
<dbReference type="SUPFAM" id="SSF55486">
    <property type="entry name" value="Metalloproteases ('zincins'), catalytic domain"/>
    <property type="match status" value="1"/>
</dbReference>
<dbReference type="GO" id="GO:0046872">
    <property type="term" value="F:metal ion binding"/>
    <property type="evidence" value="ECO:0007669"/>
    <property type="project" value="UniProtKB-UniRule"/>
</dbReference>
<keyword evidence="6 7" id="KW-0482">Metalloprotease</keyword>
<name>A0AAV6TNA9_9ARAC</name>
<sequence>MPVVAEGLLIIYQGLLGLKFKEIKEAVLWHEDVKMYSVEDLSTGELLGYFFLDLQPREGKYGYACVSELKLGCLLPNGTRQEAVAAMLANFTKPQKDKPSLLDHDEVVTYFHEFGHLMHYICSQVHIAHFCGFAVERDFVEAPSQMLENWCWETDPLKEMSVHYENDYEIPEMLL</sequence>
<dbReference type="GO" id="GO:0006508">
    <property type="term" value="P:proteolysis"/>
    <property type="evidence" value="ECO:0007669"/>
    <property type="project" value="UniProtKB-KW"/>
</dbReference>
<dbReference type="FunFam" id="3.40.390.10:FF:000006">
    <property type="entry name" value="Thimet oligopeptidase 1"/>
    <property type="match status" value="1"/>
</dbReference>
<evidence type="ECO:0000256" key="1">
    <source>
        <dbReference type="ARBA" id="ARBA00006040"/>
    </source>
</evidence>
<protein>
    <recommendedName>
        <fullName evidence="8">Peptidase M3A/M3B catalytic domain-containing protein</fullName>
    </recommendedName>
</protein>
<dbReference type="Pfam" id="PF01432">
    <property type="entry name" value="Peptidase_M3"/>
    <property type="match status" value="1"/>
</dbReference>
<dbReference type="GO" id="GO:0005758">
    <property type="term" value="C:mitochondrial intermembrane space"/>
    <property type="evidence" value="ECO:0007669"/>
    <property type="project" value="TreeGrafter"/>
</dbReference>
<evidence type="ECO:0000256" key="3">
    <source>
        <dbReference type="ARBA" id="ARBA00022723"/>
    </source>
</evidence>
<evidence type="ECO:0000256" key="7">
    <source>
        <dbReference type="RuleBase" id="RU003435"/>
    </source>
</evidence>
<dbReference type="Proteomes" id="UP000827092">
    <property type="component" value="Unassembled WGS sequence"/>
</dbReference>
<evidence type="ECO:0000259" key="8">
    <source>
        <dbReference type="Pfam" id="PF01432"/>
    </source>
</evidence>
<dbReference type="Gene3D" id="1.10.1370.10">
    <property type="entry name" value="Neurolysin, domain 3"/>
    <property type="match status" value="1"/>
</dbReference>
<dbReference type="Gene3D" id="3.40.390.10">
    <property type="entry name" value="Collagenase (Catalytic Domain)"/>
    <property type="match status" value="1"/>
</dbReference>
<evidence type="ECO:0000313" key="9">
    <source>
        <dbReference type="EMBL" id="KAG8173143.1"/>
    </source>
</evidence>
<dbReference type="PANTHER" id="PTHR11804:SF84">
    <property type="entry name" value="SACCHAROLYSIN"/>
    <property type="match status" value="1"/>
</dbReference>
<dbReference type="EMBL" id="JAFNEN010002031">
    <property type="protein sequence ID" value="KAG8173143.1"/>
    <property type="molecule type" value="Genomic_DNA"/>
</dbReference>
<evidence type="ECO:0000256" key="4">
    <source>
        <dbReference type="ARBA" id="ARBA00022801"/>
    </source>
</evidence>
<evidence type="ECO:0000256" key="5">
    <source>
        <dbReference type="ARBA" id="ARBA00022833"/>
    </source>
</evidence>
<evidence type="ECO:0000256" key="6">
    <source>
        <dbReference type="ARBA" id="ARBA00023049"/>
    </source>
</evidence>
<dbReference type="AlphaFoldDB" id="A0AAV6TNA9"/>
<dbReference type="GO" id="GO:0006518">
    <property type="term" value="P:peptide metabolic process"/>
    <property type="evidence" value="ECO:0007669"/>
    <property type="project" value="TreeGrafter"/>
</dbReference>
<gene>
    <name evidence="9" type="ORF">JTE90_009837</name>
</gene>
<organism evidence="9 10">
    <name type="scientific">Oedothorax gibbosus</name>
    <dbReference type="NCBI Taxonomy" id="931172"/>
    <lineage>
        <taxon>Eukaryota</taxon>
        <taxon>Metazoa</taxon>
        <taxon>Ecdysozoa</taxon>
        <taxon>Arthropoda</taxon>
        <taxon>Chelicerata</taxon>
        <taxon>Arachnida</taxon>
        <taxon>Araneae</taxon>
        <taxon>Araneomorphae</taxon>
        <taxon>Entelegynae</taxon>
        <taxon>Araneoidea</taxon>
        <taxon>Linyphiidae</taxon>
        <taxon>Erigoninae</taxon>
        <taxon>Oedothorax</taxon>
    </lineage>
</organism>
<comment type="similarity">
    <text evidence="1 7">Belongs to the peptidase M3 family.</text>
</comment>
<dbReference type="PANTHER" id="PTHR11804">
    <property type="entry name" value="PROTEASE M3 THIMET OLIGOPEPTIDASE-RELATED"/>
    <property type="match status" value="1"/>
</dbReference>
<accession>A0AAV6TNA9</accession>
<keyword evidence="5 7" id="KW-0862">Zinc</keyword>
<keyword evidence="10" id="KW-1185">Reference proteome</keyword>
<dbReference type="InterPro" id="IPR045090">
    <property type="entry name" value="Pept_M3A_M3B"/>
</dbReference>
<keyword evidence="3 7" id="KW-0479">Metal-binding</keyword>
<feature type="domain" description="Peptidase M3A/M3B catalytic" evidence="8">
    <location>
        <begin position="2"/>
        <end position="174"/>
    </location>
</feature>
<dbReference type="GO" id="GO:0004222">
    <property type="term" value="F:metalloendopeptidase activity"/>
    <property type="evidence" value="ECO:0007669"/>
    <property type="project" value="InterPro"/>
</dbReference>
<proteinExistence type="inferred from homology"/>
<dbReference type="InterPro" id="IPR001567">
    <property type="entry name" value="Pept_M3A_M3B_dom"/>
</dbReference>
<evidence type="ECO:0000313" key="10">
    <source>
        <dbReference type="Proteomes" id="UP000827092"/>
    </source>
</evidence>
<dbReference type="InterPro" id="IPR024077">
    <property type="entry name" value="Neurolysin/TOP_dom2"/>
</dbReference>
<keyword evidence="4 7" id="KW-0378">Hydrolase</keyword>
<keyword evidence="2 7" id="KW-0645">Protease</keyword>
<reference evidence="9 10" key="1">
    <citation type="journal article" date="2022" name="Nat. Ecol. Evol.">
        <title>A masculinizing supergene underlies an exaggerated male reproductive morph in a spider.</title>
        <authorList>
            <person name="Hendrickx F."/>
            <person name="De Corte Z."/>
            <person name="Sonet G."/>
            <person name="Van Belleghem S.M."/>
            <person name="Kostlbacher S."/>
            <person name="Vangestel C."/>
        </authorList>
    </citation>
    <scope>NUCLEOTIDE SEQUENCE [LARGE SCALE GENOMIC DNA]</scope>
    <source>
        <strain evidence="9">W744_W776</strain>
    </source>
</reference>
<comment type="cofactor">
    <cofactor evidence="7">
        <name>Zn(2+)</name>
        <dbReference type="ChEBI" id="CHEBI:29105"/>
    </cofactor>
    <text evidence="7">Binds 1 zinc ion.</text>
</comment>
<comment type="caution">
    <text evidence="9">The sequence shown here is derived from an EMBL/GenBank/DDBJ whole genome shotgun (WGS) entry which is preliminary data.</text>
</comment>